<feature type="transmembrane region" description="Helical" evidence="1">
    <location>
        <begin position="171"/>
        <end position="190"/>
    </location>
</feature>
<feature type="transmembrane region" description="Helical" evidence="1">
    <location>
        <begin position="101"/>
        <end position="129"/>
    </location>
</feature>
<evidence type="ECO:0000256" key="1">
    <source>
        <dbReference type="SAM" id="Phobius"/>
    </source>
</evidence>
<feature type="transmembrane region" description="Helical" evidence="1">
    <location>
        <begin position="75"/>
        <end position="95"/>
    </location>
</feature>
<keyword evidence="1" id="KW-1133">Transmembrane helix</keyword>
<dbReference type="Proteomes" id="UP000321816">
    <property type="component" value="Chromosome"/>
</dbReference>
<accession>A0A5C7F173</accession>
<keyword evidence="1" id="KW-0812">Transmembrane</keyword>
<dbReference type="EMBL" id="CP144914">
    <property type="protein sequence ID" value="WWD78932.1"/>
    <property type="molecule type" value="Genomic_DNA"/>
</dbReference>
<evidence type="ECO:0000313" key="2">
    <source>
        <dbReference type="EMBL" id="WWD78932.1"/>
    </source>
</evidence>
<reference evidence="2 3" key="1">
    <citation type="submission" date="2024-01" db="EMBL/GenBank/DDBJ databases">
        <title>Complete Genome Sequence of Alkalicoccus halolimnae BZ-SZ-XJ29T, a Moderately Halophilic Bacterium Isolated from a Salt Lake.</title>
        <authorList>
            <person name="Zhao B."/>
        </authorList>
    </citation>
    <scope>NUCLEOTIDE SEQUENCE [LARGE SCALE GENOMIC DNA]</scope>
    <source>
        <strain evidence="2 3">BZ-SZ-XJ29</strain>
    </source>
</reference>
<name>A0A5C7F173_9BACI</name>
<dbReference type="InterPro" id="IPR006938">
    <property type="entry name" value="DUF624"/>
</dbReference>
<proteinExistence type="predicted"/>
<feature type="transmembrane region" description="Helical" evidence="1">
    <location>
        <begin position="20"/>
        <end position="42"/>
    </location>
</feature>
<organism evidence="2 3">
    <name type="scientific">Alkalicoccus halolimnae</name>
    <dbReference type="NCBI Taxonomy" id="1667239"/>
    <lineage>
        <taxon>Bacteria</taxon>
        <taxon>Bacillati</taxon>
        <taxon>Bacillota</taxon>
        <taxon>Bacilli</taxon>
        <taxon>Bacillales</taxon>
        <taxon>Bacillaceae</taxon>
        <taxon>Alkalicoccus</taxon>
    </lineage>
</organism>
<dbReference type="Pfam" id="PF04854">
    <property type="entry name" value="DUF624"/>
    <property type="match status" value="1"/>
</dbReference>
<dbReference type="KEGG" id="ahal:FTX54_010910"/>
<protein>
    <submittedName>
        <fullName evidence="2">DUF624 domain-containing protein</fullName>
    </submittedName>
</protein>
<keyword evidence="1" id="KW-0472">Membrane</keyword>
<dbReference type="RefSeq" id="WP_147804686.1">
    <property type="nucleotide sequence ID" value="NZ_CP144914.1"/>
</dbReference>
<dbReference type="OrthoDB" id="2182676at2"/>
<keyword evidence="3" id="KW-1185">Reference proteome</keyword>
<dbReference type="AlphaFoldDB" id="A0A5C7F173"/>
<evidence type="ECO:0000313" key="3">
    <source>
        <dbReference type="Proteomes" id="UP000321816"/>
    </source>
</evidence>
<feature type="transmembrane region" description="Helical" evidence="1">
    <location>
        <begin position="141"/>
        <end position="165"/>
    </location>
</feature>
<sequence length="210" mass="23905">MEKLEKVLDWIFRLAYLNILWIAFTLLGLGIFGAAPALAAVYEVLHKWMKGEEGTTKTLIPFWNAYKRYFLRANLLMLLFAAGGAILYVDFYFIFRLEHTLAPILLGVAVCLLFLYIILFLFSFPLLVHRRGSTLSSIKSAAVYGLSSPVLTVTTIVSIGLFHYILYLVPVLYLFFSVSAAGSLILLVTFQKSQRLNIYLPQREDDYQNN</sequence>
<gene>
    <name evidence="2" type="ORF">FTX54_010910</name>
</gene>